<comment type="caution">
    <text evidence="3">The sequence shown here is derived from an EMBL/GenBank/DDBJ whole genome shotgun (WGS) entry which is preliminary data.</text>
</comment>
<feature type="transmembrane region" description="Helical" evidence="2">
    <location>
        <begin position="20"/>
        <end position="39"/>
    </location>
</feature>
<evidence type="ECO:0000256" key="1">
    <source>
        <dbReference type="SAM" id="MobiDB-lite"/>
    </source>
</evidence>
<feature type="compositionally biased region" description="Basic residues" evidence="1">
    <location>
        <begin position="205"/>
        <end position="222"/>
    </location>
</feature>
<sequence>MFHWGIIQGGRFFVGEGYTTMFACAICYWFSGIFVTTLAHSDRMKFRESNIDDKNDLDIDDKYVISTLLFLMCEIAVEVIIVHSLRKILLNSLILRSPKGQQGLELDDDDNHHNKDYDRDHDYNCRHNKDHADRKDNLEIGRSKQMTSIISSKDSKNGKSNNNWADEQGAQQNTIPENDLTIDYQKAINEAQRPAQMDTISTPQTKKKKNINGRKHIKGQKKSRSDLASKHNIIIIIRCGIVEMDHFLARCAILDHQKGLQTSHT</sequence>
<evidence type="ECO:0000256" key="2">
    <source>
        <dbReference type="SAM" id="Phobius"/>
    </source>
</evidence>
<keyword evidence="2" id="KW-0812">Transmembrane</keyword>
<keyword evidence="2" id="KW-1133">Transmembrane helix</keyword>
<feature type="compositionally biased region" description="Basic and acidic residues" evidence="1">
    <location>
        <begin position="110"/>
        <end position="142"/>
    </location>
</feature>
<evidence type="ECO:0000313" key="3">
    <source>
        <dbReference type="EMBL" id="KAA6403912.1"/>
    </source>
</evidence>
<keyword evidence="2" id="KW-0472">Membrane</keyword>
<dbReference type="AlphaFoldDB" id="A0A5J4XAH9"/>
<reference evidence="3 4" key="1">
    <citation type="submission" date="2019-03" db="EMBL/GenBank/DDBJ databases">
        <title>Single cell metagenomics reveals metabolic interactions within the superorganism composed of flagellate Streblomastix strix and complex community of Bacteroidetes bacteria on its surface.</title>
        <authorList>
            <person name="Treitli S.C."/>
            <person name="Kolisko M."/>
            <person name="Husnik F."/>
            <person name="Keeling P."/>
            <person name="Hampl V."/>
        </authorList>
    </citation>
    <scope>NUCLEOTIDE SEQUENCE [LARGE SCALE GENOMIC DNA]</scope>
    <source>
        <strain evidence="3">ST1C</strain>
    </source>
</reference>
<accession>A0A5J4XAH9</accession>
<gene>
    <name evidence="3" type="ORF">EZS28_000550</name>
</gene>
<feature type="region of interest" description="Disordered" evidence="1">
    <location>
        <begin position="191"/>
        <end position="225"/>
    </location>
</feature>
<name>A0A5J4XAH9_9EUKA</name>
<feature type="transmembrane region" description="Helical" evidence="2">
    <location>
        <begin position="63"/>
        <end position="85"/>
    </location>
</feature>
<dbReference type="EMBL" id="SNRW01000046">
    <property type="protein sequence ID" value="KAA6403912.1"/>
    <property type="molecule type" value="Genomic_DNA"/>
</dbReference>
<feature type="region of interest" description="Disordered" evidence="1">
    <location>
        <begin position="101"/>
        <end position="177"/>
    </location>
</feature>
<protein>
    <submittedName>
        <fullName evidence="3">Uncharacterized protein</fullName>
    </submittedName>
</protein>
<organism evidence="3 4">
    <name type="scientific">Streblomastix strix</name>
    <dbReference type="NCBI Taxonomy" id="222440"/>
    <lineage>
        <taxon>Eukaryota</taxon>
        <taxon>Metamonada</taxon>
        <taxon>Preaxostyla</taxon>
        <taxon>Oxymonadida</taxon>
        <taxon>Streblomastigidae</taxon>
        <taxon>Streblomastix</taxon>
    </lineage>
</organism>
<proteinExistence type="predicted"/>
<evidence type="ECO:0000313" key="4">
    <source>
        <dbReference type="Proteomes" id="UP000324800"/>
    </source>
</evidence>
<dbReference type="Proteomes" id="UP000324800">
    <property type="component" value="Unassembled WGS sequence"/>
</dbReference>